<evidence type="ECO:0000313" key="1">
    <source>
        <dbReference type="EMBL" id="KKK98653.1"/>
    </source>
</evidence>
<reference evidence="1" key="1">
    <citation type="journal article" date="2015" name="Nature">
        <title>Complex archaea that bridge the gap between prokaryotes and eukaryotes.</title>
        <authorList>
            <person name="Spang A."/>
            <person name="Saw J.H."/>
            <person name="Jorgensen S.L."/>
            <person name="Zaremba-Niedzwiedzka K."/>
            <person name="Martijn J."/>
            <person name="Lind A.E."/>
            <person name="van Eijk R."/>
            <person name="Schleper C."/>
            <person name="Guy L."/>
            <person name="Ettema T.J."/>
        </authorList>
    </citation>
    <scope>NUCLEOTIDE SEQUENCE</scope>
</reference>
<comment type="caution">
    <text evidence="1">The sequence shown here is derived from an EMBL/GenBank/DDBJ whole genome shotgun (WGS) entry which is preliminary data.</text>
</comment>
<accession>A0A0F8ZXR9</accession>
<dbReference type="AlphaFoldDB" id="A0A0F8ZXR9"/>
<sequence length="32" mass="3715">QLHLDSYQAKPEAQQIILSPECLEALKPYMAW</sequence>
<feature type="non-terminal residue" evidence="1">
    <location>
        <position position="1"/>
    </location>
</feature>
<gene>
    <name evidence="1" type="ORF">LCGC14_2640620</name>
</gene>
<name>A0A0F8ZXR9_9ZZZZ</name>
<organism evidence="1">
    <name type="scientific">marine sediment metagenome</name>
    <dbReference type="NCBI Taxonomy" id="412755"/>
    <lineage>
        <taxon>unclassified sequences</taxon>
        <taxon>metagenomes</taxon>
        <taxon>ecological metagenomes</taxon>
    </lineage>
</organism>
<protein>
    <submittedName>
        <fullName evidence="1">Uncharacterized protein</fullName>
    </submittedName>
</protein>
<dbReference type="EMBL" id="LAZR01045531">
    <property type="protein sequence ID" value="KKK98653.1"/>
    <property type="molecule type" value="Genomic_DNA"/>
</dbReference>
<proteinExistence type="predicted"/>